<evidence type="ECO:0000313" key="1">
    <source>
        <dbReference type="EMBL" id="GFG35719.1"/>
    </source>
</evidence>
<organism evidence="1 2">
    <name type="scientific">Coptotermes formosanus</name>
    <name type="common">Formosan subterranean termite</name>
    <dbReference type="NCBI Taxonomy" id="36987"/>
    <lineage>
        <taxon>Eukaryota</taxon>
        <taxon>Metazoa</taxon>
        <taxon>Ecdysozoa</taxon>
        <taxon>Arthropoda</taxon>
        <taxon>Hexapoda</taxon>
        <taxon>Insecta</taxon>
        <taxon>Pterygota</taxon>
        <taxon>Neoptera</taxon>
        <taxon>Polyneoptera</taxon>
        <taxon>Dictyoptera</taxon>
        <taxon>Blattodea</taxon>
        <taxon>Blattoidea</taxon>
        <taxon>Termitoidae</taxon>
        <taxon>Rhinotermitidae</taxon>
        <taxon>Coptotermes</taxon>
    </lineage>
</organism>
<name>A0A6L2PT38_COPFO</name>
<comment type="caution">
    <text evidence="1">The sequence shown here is derived from an EMBL/GenBank/DDBJ whole genome shotgun (WGS) entry which is preliminary data.</text>
</comment>
<reference evidence="2" key="1">
    <citation type="submission" date="2020-01" db="EMBL/GenBank/DDBJ databases">
        <title>Draft genome sequence of the Termite Coptotermes fromosanus.</title>
        <authorList>
            <person name="Itakura S."/>
            <person name="Yosikawa Y."/>
            <person name="Umezawa K."/>
        </authorList>
    </citation>
    <scope>NUCLEOTIDE SEQUENCE [LARGE SCALE GENOMIC DNA]</scope>
</reference>
<accession>A0A6L2PT38</accession>
<feature type="non-terminal residue" evidence="1">
    <location>
        <position position="101"/>
    </location>
</feature>
<keyword evidence="2" id="KW-1185">Reference proteome</keyword>
<dbReference type="OrthoDB" id="6624493at2759"/>
<protein>
    <submittedName>
        <fullName evidence="1">Uncharacterized protein</fullName>
    </submittedName>
</protein>
<dbReference type="EMBL" id="BLKM01009090">
    <property type="protein sequence ID" value="GFG35719.1"/>
    <property type="molecule type" value="Genomic_DNA"/>
</dbReference>
<dbReference type="Proteomes" id="UP000502823">
    <property type="component" value="Unassembled WGS sequence"/>
</dbReference>
<evidence type="ECO:0000313" key="2">
    <source>
        <dbReference type="Proteomes" id="UP000502823"/>
    </source>
</evidence>
<sequence length="101" mass="11586">MKITNEQLNVVIPVDVSHFSIHIENLNHALGTTQNLCNQTHLLENNCRDILEPLMVRFEDMNREFSSISHLINKRTKRAWIGGVGYLMKHIFGNLDESDGV</sequence>
<proteinExistence type="predicted"/>
<dbReference type="AlphaFoldDB" id="A0A6L2PT38"/>
<dbReference type="InParanoid" id="A0A6L2PT38"/>
<gene>
    <name evidence="1" type="ORF">Cfor_12900</name>
</gene>